<dbReference type="Proteomes" id="UP000199079">
    <property type="component" value="Unassembled WGS sequence"/>
</dbReference>
<dbReference type="SUPFAM" id="SSF82657">
    <property type="entry name" value="BolA-like"/>
    <property type="match status" value="1"/>
</dbReference>
<dbReference type="PANTHER" id="PTHR46229">
    <property type="entry name" value="BOLA TRANSCRIPTION REGULATOR"/>
    <property type="match status" value="1"/>
</dbReference>
<keyword evidence="3" id="KW-1185">Reference proteome</keyword>
<dbReference type="RefSeq" id="WP_021072664.1">
    <property type="nucleotide sequence ID" value="NZ_FNPC01000001.1"/>
</dbReference>
<evidence type="ECO:0000256" key="1">
    <source>
        <dbReference type="ARBA" id="ARBA00005578"/>
    </source>
</evidence>
<dbReference type="InterPro" id="IPR002634">
    <property type="entry name" value="BolA"/>
</dbReference>
<name>A0A1H3DJQ2_9EURY</name>
<sequence>MELDAIEDLIEAEIPDAVASVTRPRVHNDEDEDDHYAATIVSPAFEGLSLVDQHQRVYDALGEHMTTDIHAMELQTYTPSAYAEHGDGSLDADLREAGLLPVEE</sequence>
<dbReference type="Gene3D" id="3.30.300.90">
    <property type="entry name" value="BolA-like"/>
    <property type="match status" value="1"/>
</dbReference>
<accession>A0A1H3DJQ2</accession>
<gene>
    <name evidence="2" type="ORF">SAMN05216564_10136</name>
</gene>
<dbReference type="GeneID" id="43838183"/>
<dbReference type="OrthoDB" id="155092at2157"/>
<dbReference type="Pfam" id="PF01722">
    <property type="entry name" value="BolA"/>
    <property type="match status" value="1"/>
</dbReference>
<dbReference type="InterPro" id="IPR036065">
    <property type="entry name" value="BolA-like_sf"/>
</dbReference>
<organism evidence="2 3">
    <name type="scientific">Halopenitus persicus</name>
    <dbReference type="NCBI Taxonomy" id="1048396"/>
    <lineage>
        <taxon>Archaea</taxon>
        <taxon>Methanobacteriati</taxon>
        <taxon>Methanobacteriota</taxon>
        <taxon>Stenosarchaea group</taxon>
        <taxon>Halobacteria</taxon>
        <taxon>Halobacteriales</taxon>
        <taxon>Haloferacaceae</taxon>
        <taxon>Halopenitus</taxon>
    </lineage>
</organism>
<dbReference type="InterPro" id="IPR050961">
    <property type="entry name" value="BolA/IbaG_stress_morph_reg"/>
</dbReference>
<dbReference type="AlphaFoldDB" id="A0A1H3DJQ2"/>
<protein>
    <submittedName>
        <fullName evidence="2">Transcriptional regulator, BolA protein family</fullName>
    </submittedName>
</protein>
<evidence type="ECO:0000313" key="2">
    <source>
        <dbReference type="EMBL" id="SDX66656.1"/>
    </source>
</evidence>
<comment type="similarity">
    <text evidence="1">Belongs to the BolA/IbaG family.</text>
</comment>
<proteinExistence type="inferred from homology"/>
<evidence type="ECO:0000313" key="3">
    <source>
        <dbReference type="Proteomes" id="UP000199079"/>
    </source>
</evidence>
<dbReference type="PANTHER" id="PTHR46229:SF2">
    <property type="entry name" value="BOLA-LIKE PROTEIN 1"/>
    <property type="match status" value="1"/>
</dbReference>
<reference evidence="3" key="1">
    <citation type="submission" date="2016-10" db="EMBL/GenBank/DDBJ databases">
        <authorList>
            <person name="Varghese N."/>
            <person name="Submissions S."/>
        </authorList>
    </citation>
    <scope>NUCLEOTIDE SEQUENCE [LARGE SCALE GENOMIC DNA]</scope>
    <source>
        <strain evidence="3">DC30,IBRC 10041,KCTC 4046</strain>
    </source>
</reference>
<dbReference type="EMBL" id="FNPC01000001">
    <property type="protein sequence ID" value="SDX66656.1"/>
    <property type="molecule type" value="Genomic_DNA"/>
</dbReference>